<proteinExistence type="predicted"/>
<dbReference type="Proteomes" id="UP001304671">
    <property type="component" value="Unassembled WGS sequence"/>
</dbReference>
<accession>A0ABU5QKF1</accession>
<reference evidence="1 2" key="1">
    <citation type="submission" date="2023-12" db="EMBL/GenBank/DDBJ databases">
        <title>Novel species of the genus Arcicella isolated from rivers.</title>
        <authorList>
            <person name="Lu H."/>
        </authorList>
    </citation>
    <scope>NUCLEOTIDE SEQUENCE [LARGE SCALE GENOMIC DNA]</scope>
    <source>
        <strain evidence="1 2">LMG 21963</strain>
    </source>
</reference>
<gene>
    <name evidence="1" type="ORF">VB264_07060</name>
</gene>
<evidence type="ECO:0000313" key="1">
    <source>
        <dbReference type="EMBL" id="MEA5257535.1"/>
    </source>
</evidence>
<comment type="caution">
    <text evidence="1">The sequence shown here is derived from an EMBL/GenBank/DDBJ whole genome shotgun (WGS) entry which is preliminary data.</text>
</comment>
<keyword evidence="2" id="KW-1185">Reference proteome</keyword>
<dbReference type="EMBL" id="JAYFUL010000008">
    <property type="protein sequence ID" value="MEA5257535.1"/>
    <property type="molecule type" value="Genomic_DNA"/>
</dbReference>
<evidence type="ECO:0008006" key="3">
    <source>
        <dbReference type="Google" id="ProtNLM"/>
    </source>
</evidence>
<protein>
    <recommendedName>
        <fullName evidence="3">Outer membrane protein beta-barrel domain-containing protein</fullName>
    </recommendedName>
</protein>
<dbReference type="RefSeq" id="WP_323247982.1">
    <property type="nucleotide sequence ID" value="NZ_JAYFUL010000008.1"/>
</dbReference>
<name>A0ABU5QKF1_9BACT</name>
<sequence>MKKLLNTFIFFIFALLSFYSIEAQRRNSSPTTATKPAASRTIQQPREVVDEENYHSILSFGLTTNTNSGLLGGLMARKEVLIENNSLHRQFHYFNLEIVNVNHPRENTLSLLGNGGSYVEEKQNYLFAIRPQYGREINLFHKSSDGGVNVNGIIAGGPTIGVVKPYYVQVFYGRGVIRDEAYDPSKHTINNIYGSGGFFEGIGQSTIVPGVNLKAALNFELDAFRQSNISLEIGFLAEAYTKKVNILAKGDNKSVFTSGYLTIFFGGKK</sequence>
<organism evidence="1 2">
    <name type="scientific">Arcicella aquatica</name>
    <dbReference type="NCBI Taxonomy" id="217141"/>
    <lineage>
        <taxon>Bacteria</taxon>
        <taxon>Pseudomonadati</taxon>
        <taxon>Bacteroidota</taxon>
        <taxon>Cytophagia</taxon>
        <taxon>Cytophagales</taxon>
        <taxon>Flectobacillaceae</taxon>
        <taxon>Arcicella</taxon>
    </lineage>
</organism>
<evidence type="ECO:0000313" key="2">
    <source>
        <dbReference type="Proteomes" id="UP001304671"/>
    </source>
</evidence>